<feature type="domain" description="Cytochrome b5 heme-binding" evidence="6">
    <location>
        <begin position="87"/>
        <end position="163"/>
    </location>
</feature>
<proteinExistence type="inferred from homology"/>
<evidence type="ECO:0000256" key="2">
    <source>
        <dbReference type="ARBA" id="ARBA00022723"/>
    </source>
</evidence>
<protein>
    <submittedName>
        <fullName evidence="7">Nitrate reductase, putative</fullName>
    </submittedName>
</protein>
<dbReference type="GO" id="GO:0020037">
    <property type="term" value="F:heme binding"/>
    <property type="evidence" value="ECO:0007669"/>
    <property type="project" value="TreeGrafter"/>
</dbReference>
<dbReference type="Proteomes" id="UP000051952">
    <property type="component" value="Unassembled WGS sequence"/>
</dbReference>
<dbReference type="InterPro" id="IPR050668">
    <property type="entry name" value="Cytochrome_b5"/>
</dbReference>
<name>A0A0S4JGC1_BODSA</name>
<dbReference type="InterPro" id="IPR001199">
    <property type="entry name" value="Cyt_B5-like_heme/steroid-bd"/>
</dbReference>
<dbReference type="GO" id="GO:0016020">
    <property type="term" value="C:membrane"/>
    <property type="evidence" value="ECO:0007669"/>
    <property type="project" value="TreeGrafter"/>
</dbReference>
<feature type="compositionally biased region" description="Low complexity" evidence="5">
    <location>
        <begin position="61"/>
        <end position="74"/>
    </location>
</feature>
<sequence length="164" mass="17464">MLVDVSPPPRPPKHSMSEAPLVYPPPPPAPLPAQSSHRAQSHATRASVATPDISPIRHLDSSPMHPSSMIAPSISSPPPTAPPPPAVKIFSMAEVQRHNQRSDAWIVVRGVVYDVTSFARRHPGGSSVITDAAGTDATTTFVNNHNEQTALRALKPYEVGVVGR</sequence>
<dbReference type="SUPFAM" id="SSF55856">
    <property type="entry name" value="Cytochrome b5-like heme/steroid binding domain"/>
    <property type="match status" value="1"/>
</dbReference>
<evidence type="ECO:0000313" key="7">
    <source>
        <dbReference type="EMBL" id="CUG90512.1"/>
    </source>
</evidence>
<accession>A0A0S4JGC1</accession>
<feature type="region of interest" description="Disordered" evidence="5">
    <location>
        <begin position="1"/>
        <end position="86"/>
    </location>
</feature>
<keyword evidence="3" id="KW-0408">Iron</keyword>
<dbReference type="OMA" id="NSEESCW"/>
<feature type="compositionally biased region" description="Polar residues" evidence="5">
    <location>
        <begin position="34"/>
        <end position="44"/>
    </location>
</feature>
<evidence type="ECO:0000256" key="5">
    <source>
        <dbReference type="SAM" id="MobiDB-lite"/>
    </source>
</evidence>
<feature type="compositionally biased region" description="Pro residues" evidence="5">
    <location>
        <begin position="22"/>
        <end position="31"/>
    </location>
</feature>
<keyword evidence="1" id="KW-0349">Heme</keyword>
<dbReference type="Pfam" id="PF00173">
    <property type="entry name" value="Cyt-b5"/>
    <property type="match status" value="1"/>
</dbReference>
<dbReference type="PANTHER" id="PTHR19359">
    <property type="entry name" value="CYTOCHROME B5"/>
    <property type="match status" value="1"/>
</dbReference>
<feature type="compositionally biased region" description="Pro residues" evidence="5">
    <location>
        <begin position="1"/>
        <end position="10"/>
    </location>
</feature>
<dbReference type="Gene3D" id="3.10.120.10">
    <property type="entry name" value="Cytochrome b5-like heme/steroid binding domain"/>
    <property type="match status" value="1"/>
</dbReference>
<dbReference type="AlphaFoldDB" id="A0A0S4JGC1"/>
<evidence type="ECO:0000259" key="6">
    <source>
        <dbReference type="PROSITE" id="PS50255"/>
    </source>
</evidence>
<dbReference type="OrthoDB" id="260519at2759"/>
<dbReference type="PROSITE" id="PS50255">
    <property type="entry name" value="CYTOCHROME_B5_2"/>
    <property type="match status" value="1"/>
</dbReference>
<dbReference type="GO" id="GO:0046872">
    <property type="term" value="F:metal ion binding"/>
    <property type="evidence" value="ECO:0007669"/>
    <property type="project" value="UniProtKB-KW"/>
</dbReference>
<comment type="similarity">
    <text evidence="4">Belongs to the cytochrome b5 family.</text>
</comment>
<evidence type="ECO:0000313" key="8">
    <source>
        <dbReference type="Proteomes" id="UP000051952"/>
    </source>
</evidence>
<evidence type="ECO:0000256" key="3">
    <source>
        <dbReference type="ARBA" id="ARBA00023004"/>
    </source>
</evidence>
<keyword evidence="2" id="KW-0479">Metal-binding</keyword>
<dbReference type="InterPro" id="IPR036400">
    <property type="entry name" value="Cyt_B5-like_heme/steroid_sf"/>
</dbReference>
<dbReference type="VEuPathDB" id="TriTrypDB:BSAL_27140"/>
<dbReference type="PRINTS" id="PR00363">
    <property type="entry name" value="CYTOCHROMEB5"/>
</dbReference>
<dbReference type="FunFam" id="3.10.120.10:FF:000007">
    <property type="entry name" value="Sulfite oxidase, mitochondrial"/>
    <property type="match status" value="1"/>
</dbReference>
<dbReference type="EMBL" id="CYKH01001839">
    <property type="protein sequence ID" value="CUG90512.1"/>
    <property type="molecule type" value="Genomic_DNA"/>
</dbReference>
<organism evidence="7 8">
    <name type="scientific">Bodo saltans</name>
    <name type="common">Flagellated protozoan</name>
    <dbReference type="NCBI Taxonomy" id="75058"/>
    <lineage>
        <taxon>Eukaryota</taxon>
        <taxon>Discoba</taxon>
        <taxon>Euglenozoa</taxon>
        <taxon>Kinetoplastea</taxon>
        <taxon>Metakinetoplastina</taxon>
        <taxon>Eubodonida</taxon>
        <taxon>Bodonidae</taxon>
        <taxon>Bodo</taxon>
    </lineage>
</organism>
<reference evidence="8" key="1">
    <citation type="submission" date="2015-09" db="EMBL/GenBank/DDBJ databases">
        <authorList>
            <consortium name="Pathogen Informatics"/>
        </authorList>
    </citation>
    <scope>NUCLEOTIDE SEQUENCE [LARGE SCALE GENOMIC DNA]</scope>
    <source>
        <strain evidence="8">Lake Konstanz</strain>
    </source>
</reference>
<feature type="compositionally biased region" description="Pro residues" evidence="5">
    <location>
        <begin position="75"/>
        <end position="86"/>
    </location>
</feature>
<gene>
    <name evidence="7" type="ORF">BSAL_27140</name>
</gene>
<dbReference type="SMART" id="SM01117">
    <property type="entry name" value="Cyt-b5"/>
    <property type="match status" value="1"/>
</dbReference>
<evidence type="ECO:0000256" key="4">
    <source>
        <dbReference type="ARBA" id="ARBA00038168"/>
    </source>
</evidence>
<keyword evidence="8" id="KW-1185">Reference proteome</keyword>
<evidence type="ECO:0000256" key="1">
    <source>
        <dbReference type="ARBA" id="ARBA00022617"/>
    </source>
</evidence>